<feature type="transmembrane region" description="Helical" evidence="2">
    <location>
        <begin position="68"/>
        <end position="88"/>
    </location>
</feature>
<name>A0A6B3BFM8_9ACTN</name>
<keyword evidence="2" id="KW-0472">Membrane</keyword>
<comment type="caution">
    <text evidence="3">The sequence shown here is derived from an EMBL/GenBank/DDBJ whole genome shotgun (WGS) entry which is preliminary data.</text>
</comment>
<dbReference type="RefSeq" id="WP_164311928.1">
    <property type="nucleotide sequence ID" value="NZ_JAAGLU010000001.1"/>
</dbReference>
<protein>
    <submittedName>
        <fullName evidence="3">Uncharacterized protein</fullName>
    </submittedName>
</protein>
<evidence type="ECO:0000313" key="3">
    <source>
        <dbReference type="EMBL" id="NEC84481.1"/>
    </source>
</evidence>
<dbReference type="AlphaFoldDB" id="A0A6B3BFM8"/>
<feature type="region of interest" description="Disordered" evidence="1">
    <location>
        <begin position="179"/>
        <end position="198"/>
    </location>
</feature>
<accession>A0A6B3BFM8</accession>
<proteinExistence type="predicted"/>
<dbReference type="EMBL" id="JAAGLU010000001">
    <property type="protein sequence ID" value="NEC84481.1"/>
    <property type="molecule type" value="Genomic_DNA"/>
</dbReference>
<feature type="transmembrane region" description="Helical" evidence="2">
    <location>
        <begin position="125"/>
        <end position="143"/>
    </location>
</feature>
<organism evidence="3">
    <name type="scientific">Streptomyces sp. SID12501</name>
    <dbReference type="NCBI Taxonomy" id="2706042"/>
    <lineage>
        <taxon>Bacteria</taxon>
        <taxon>Bacillati</taxon>
        <taxon>Actinomycetota</taxon>
        <taxon>Actinomycetes</taxon>
        <taxon>Kitasatosporales</taxon>
        <taxon>Streptomycetaceae</taxon>
        <taxon>Streptomyces</taxon>
    </lineage>
</organism>
<keyword evidence="2" id="KW-1133">Transmembrane helix</keyword>
<keyword evidence="2" id="KW-0812">Transmembrane</keyword>
<reference evidence="3" key="1">
    <citation type="submission" date="2020-01" db="EMBL/GenBank/DDBJ databases">
        <title>Insect and environment-associated Actinomycetes.</title>
        <authorList>
            <person name="Currrie C."/>
            <person name="Chevrette M."/>
            <person name="Carlson C."/>
            <person name="Stubbendieck R."/>
            <person name="Wendt-Pienkowski E."/>
        </authorList>
    </citation>
    <scope>NUCLEOTIDE SEQUENCE</scope>
    <source>
        <strain evidence="3">SID12501</strain>
    </source>
</reference>
<evidence type="ECO:0000256" key="1">
    <source>
        <dbReference type="SAM" id="MobiDB-lite"/>
    </source>
</evidence>
<evidence type="ECO:0000256" key="2">
    <source>
        <dbReference type="SAM" id="Phobius"/>
    </source>
</evidence>
<gene>
    <name evidence="3" type="ORF">G3I71_01055</name>
</gene>
<sequence length="222" mass="22882">MTMLRTPTTHSAPLPVFRAAVFAVVGTVLGVSAHHLVAEGPAPWRSSVAAAVLLFAVGLVGTRRPRSLAAVVVTSAAAQTGLHVWLSAAHSHHHPASPTTATAMPAHVHHAMPAHGAWPGGPHHSAAMTVLHAVAAVLVAVLLHRADAACWSLARGLAGAVEAVRTRIATVRALLAGRQAPTGRGSRVRGPRRTNPPPLRGALLADVLVRRGPPSTWLALAN</sequence>
<feature type="transmembrane region" description="Helical" evidence="2">
    <location>
        <begin position="43"/>
        <end position="61"/>
    </location>
</feature>